<dbReference type="OrthoDB" id="5916960at2"/>
<dbReference type="AlphaFoldDB" id="A0A433JHZ9"/>
<name>A0A433JHZ9_9GAMM</name>
<dbReference type="GO" id="GO:0046076">
    <property type="term" value="P:dTTP catabolic process"/>
    <property type="evidence" value="ECO:0007669"/>
    <property type="project" value="TreeGrafter"/>
</dbReference>
<evidence type="ECO:0000259" key="1">
    <source>
        <dbReference type="Pfam" id="PF03819"/>
    </source>
</evidence>
<dbReference type="RefSeq" id="WP_126954158.1">
    <property type="nucleotide sequence ID" value="NZ_RZGR01000025.1"/>
</dbReference>
<keyword evidence="2" id="KW-0378">Hydrolase</keyword>
<dbReference type="InterPro" id="IPR011551">
    <property type="entry name" value="NTP_PyrPHydrolase_MazG"/>
</dbReference>
<proteinExistence type="predicted"/>
<dbReference type="SUPFAM" id="SSF101386">
    <property type="entry name" value="all-alpha NTP pyrophosphatases"/>
    <property type="match status" value="1"/>
</dbReference>
<gene>
    <name evidence="2" type="ORF">EKM59_08295</name>
</gene>
<dbReference type="GO" id="GO:0006203">
    <property type="term" value="P:dGTP catabolic process"/>
    <property type="evidence" value="ECO:0007669"/>
    <property type="project" value="TreeGrafter"/>
</dbReference>
<evidence type="ECO:0000313" key="2">
    <source>
        <dbReference type="EMBL" id="RUQ84506.1"/>
    </source>
</evidence>
<keyword evidence="3" id="KW-1185">Reference proteome</keyword>
<comment type="caution">
    <text evidence="2">The sequence shown here is derived from an EMBL/GenBank/DDBJ whole genome shotgun (WGS) entry which is preliminary data.</text>
</comment>
<dbReference type="GO" id="GO:0046052">
    <property type="term" value="P:UTP catabolic process"/>
    <property type="evidence" value="ECO:0007669"/>
    <property type="project" value="TreeGrafter"/>
</dbReference>
<reference evidence="2 3" key="1">
    <citation type="submission" date="2018-12" db="EMBL/GenBank/DDBJ databases">
        <title>Legionella sp,whole genome shotgun sequence.</title>
        <authorList>
            <person name="Wu H."/>
        </authorList>
    </citation>
    <scope>NUCLEOTIDE SEQUENCE [LARGE SCALE GENOMIC DNA]</scope>
    <source>
        <strain evidence="3">km714</strain>
    </source>
</reference>
<feature type="domain" description="NTP pyrophosphohydrolase MazG-like" evidence="1">
    <location>
        <begin position="23"/>
        <end position="92"/>
    </location>
</feature>
<dbReference type="GO" id="GO:0046061">
    <property type="term" value="P:dATP catabolic process"/>
    <property type="evidence" value="ECO:0007669"/>
    <property type="project" value="TreeGrafter"/>
</dbReference>
<dbReference type="InterPro" id="IPR004518">
    <property type="entry name" value="MazG-like_dom"/>
</dbReference>
<dbReference type="GO" id="GO:0046081">
    <property type="term" value="P:dUTP catabolic process"/>
    <property type="evidence" value="ECO:0007669"/>
    <property type="project" value="TreeGrafter"/>
</dbReference>
<dbReference type="GO" id="GO:0046047">
    <property type="term" value="P:TTP catabolic process"/>
    <property type="evidence" value="ECO:0007669"/>
    <property type="project" value="TreeGrafter"/>
</dbReference>
<protein>
    <submittedName>
        <fullName evidence="2">Nucleoside triphosphate hydrolase</fullName>
    </submittedName>
</protein>
<organism evidence="2 3">
    <name type="scientific">Legionella septentrionalis</name>
    <dbReference type="NCBI Taxonomy" id="2498109"/>
    <lineage>
        <taxon>Bacteria</taxon>
        <taxon>Pseudomonadati</taxon>
        <taxon>Pseudomonadota</taxon>
        <taxon>Gammaproteobacteria</taxon>
        <taxon>Legionellales</taxon>
        <taxon>Legionellaceae</taxon>
        <taxon>Legionella</taxon>
    </lineage>
</organism>
<dbReference type="PANTHER" id="PTHR30522">
    <property type="entry name" value="NUCLEOSIDE TRIPHOSPHATE PYROPHOSPHOHYDROLASE"/>
    <property type="match status" value="1"/>
</dbReference>
<dbReference type="Pfam" id="PF03819">
    <property type="entry name" value="MazG"/>
    <property type="match status" value="1"/>
</dbReference>
<dbReference type="PANTHER" id="PTHR30522:SF0">
    <property type="entry name" value="NUCLEOSIDE TRIPHOSPHATE PYROPHOSPHOHYDROLASE"/>
    <property type="match status" value="1"/>
</dbReference>
<accession>A0A433JHZ9</accession>
<sequence length="128" mass="14408">MNIFKKLIHLESNASAFGFRWESAEQILAQIQSECAEINELLPPSEERNLFKLEEEIGDLLHAVFSLCLFCQFDPKSTLAAALNKFEKRLQEVKQIAHEQGLVSLQGKASEELLSIWTKAKARAGCSD</sequence>
<dbReference type="EMBL" id="RZGR01000025">
    <property type="protein sequence ID" value="RUQ84506.1"/>
    <property type="molecule type" value="Genomic_DNA"/>
</dbReference>
<dbReference type="GO" id="GO:0047429">
    <property type="term" value="F:nucleoside triphosphate diphosphatase activity"/>
    <property type="evidence" value="ECO:0007669"/>
    <property type="project" value="TreeGrafter"/>
</dbReference>
<dbReference type="Gene3D" id="1.10.287.1080">
    <property type="entry name" value="MazG-like"/>
    <property type="match status" value="1"/>
</dbReference>
<dbReference type="Proteomes" id="UP000288012">
    <property type="component" value="Unassembled WGS sequence"/>
</dbReference>
<evidence type="ECO:0000313" key="3">
    <source>
        <dbReference type="Proteomes" id="UP000288012"/>
    </source>
</evidence>